<dbReference type="EMBL" id="RBEE01000044">
    <property type="protein sequence ID" value="RNL50224.1"/>
    <property type="molecule type" value="Genomic_DNA"/>
</dbReference>
<name>A0A3N0BNA0_9SPHI</name>
<keyword evidence="1" id="KW-0472">Membrane</keyword>
<dbReference type="Pfam" id="PF09527">
    <property type="entry name" value="ATPase_gene1"/>
    <property type="match status" value="1"/>
</dbReference>
<protein>
    <submittedName>
        <fullName evidence="2">AtpZ/AtpI family protein</fullName>
    </submittedName>
</protein>
<evidence type="ECO:0000256" key="1">
    <source>
        <dbReference type="SAM" id="Phobius"/>
    </source>
</evidence>
<evidence type="ECO:0000313" key="2">
    <source>
        <dbReference type="EMBL" id="RNL50224.1"/>
    </source>
</evidence>
<dbReference type="AlphaFoldDB" id="A0A3N0BNA0"/>
<dbReference type="RefSeq" id="WP_123207335.1">
    <property type="nucleotide sequence ID" value="NZ_RBEE01000044.1"/>
</dbReference>
<accession>A0A3N0BNA0</accession>
<feature type="transmembrane region" description="Helical" evidence="1">
    <location>
        <begin position="21"/>
        <end position="38"/>
    </location>
</feature>
<gene>
    <name evidence="2" type="ORF">D7004_18635</name>
</gene>
<reference evidence="2 3" key="1">
    <citation type="submission" date="2018-10" db="EMBL/GenBank/DDBJ databases">
        <title>Genome sequencing of Pedobacter jejuensis TNB23.</title>
        <authorList>
            <person name="Cho Y.-J."/>
            <person name="Cho A."/>
            <person name="Kim O.-S."/>
        </authorList>
    </citation>
    <scope>NUCLEOTIDE SEQUENCE [LARGE SCALE GENOMIC DNA]</scope>
    <source>
        <strain evidence="2 3">TNB23</strain>
    </source>
</reference>
<dbReference type="OrthoDB" id="9798708at2"/>
<sequence length="74" mass="8079">MEKPKDEIPTKKVNAAAKYSAIGFQMIATIGLLTFIGYKIDEHRNSKTNIITALFALVGVGIALYLAIRQATKP</sequence>
<comment type="caution">
    <text evidence="2">The sequence shown here is derived from an EMBL/GenBank/DDBJ whole genome shotgun (WGS) entry which is preliminary data.</text>
</comment>
<evidence type="ECO:0000313" key="3">
    <source>
        <dbReference type="Proteomes" id="UP000274046"/>
    </source>
</evidence>
<keyword evidence="3" id="KW-1185">Reference proteome</keyword>
<proteinExistence type="predicted"/>
<keyword evidence="1" id="KW-0812">Transmembrane</keyword>
<feature type="transmembrane region" description="Helical" evidence="1">
    <location>
        <begin position="50"/>
        <end position="68"/>
    </location>
</feature>
<organism evidence="2 3">
    <name type="scientific">Pedobacter jejuensis</name>
    <dbReference type="NCBI Taxonomy" id="1268550"/>
    <lineage>
        <taxon>Bacteria</taxon>
        <taxon>Pseudomonadati</taxon>
        <taxon>Bacteroidota</taxon>
        <taxon>Sphingobacteriia</taxon>
        <taxon>Sphingobacteriales</taxon>
        <taxon>Sphingobacteriaceae</taxon>
        <taxon>Pedobacter</taxon>
    </lineage>
</organism>
<dbReference type="Proteomes" id="UP000274046">
    <property type="component" value="Unassembled WGS sequence"/>
</dbReference>
<keyword evidence="1" id="KW-1133">Transmembrane helix</keyword>
<dbReference type="InterPro" id="IPR032820">
    <property type="entry name" value="ATPase_put"/>
</dbReference>